<comment type="caution">
    <text evidence="8">The sequence shown here is derived from an EMBL/GenBank/DDBJ whole genome shotgun (WGS) entry which is preliminary data.</text>
</comment>
<evidence type="ECO:0000256" key="2">
    <source>
        <dbReference type="ARBA" id="ARBA00009634"/>
    </source>
</evidence>
<evidence type="ECO:0000313" key="9">
    <source>
        <dbReference type="Proteomes" id="UP001054945"/>
    </source>
</evidence>
<dbReference type="PANTHER" id="PTHR24365:SF530">
    <property type="entry name" value="MSTPROX-RELATED"/>
    <property type="match status" value="1"/>
</dbReference>
<dbReference type="PROSITE" id="PS50104">
    <property type="entry name" value="TIR"/>
    <property type="match status" value="1"/>
</dbReference>
<keyword evidence="4" id="KW-0732">Signal</keyword>
<comment type="similarity">
    <text evidence="2">Belongs to the Toll-like receptor family.</text>
</comment>
<dbReference type="Pfam" id="PF01582">
    <property type="entry name" value="TIR"/>
    <property type="match status" value="1"/>
</dbReference>
<proteinExistence type="inferred from homology"/>
<dbReference type="GO" id="GO:0007165">
    <property type="term" value="P:signal transduction"/>
    <property type="evidence" value="ECO:0007669"/>
    <property type="project" value="InterPro"/>
</dbReference>
<gene>
    <name evidence="8" type="primary">X975_23536</name>
    <name evidence="8" type="ORF">CEXT_184101</name>
</gene>
<accession>A0AAV4UAX4</accession>
<dbReference type="PANTHER" id="PTHR24365">
    <property type="entry name" value="TOLL-LIKE RECEPTOR"/>
    <property type="match status" value="1"/>
</dbReference>
<name>A0AAV4UAX4_CAEEX</name>
<protein>
    <submittedName>
        <fullName evidence="8">Insulin-like growth factor-binding protein complex acid labile subunit</fullName>
    </submittedName>
</protein>
<dbReference type="Pfam" id="PF13855">
    <property type="entry name" value="LRR_8"/>
    <property type="match status" value="1"/>
</dbReference>
<reference evidence="8 9" key="1">
    <citation type="submission" date="2021-06" db="EMBL/GenBank/DDBJ databases">
        <title>Caerostris extrusa draft genome.</title>
        <authorList>
            <person name="Kono N."/>
            <person name="Arakawa K."/>
        </authorList>
    </citation>
    <scope>NUCLEOTIDE SEQUENCE [LARGE SCALE GENOMIC DNA]</scope>
</reference>
<evidence type="ECO:0000256" key="6">
    <source>
        <dbReference type="ARBA" id="ARBA00023136"/>
    </source>
</evidence>
<dbReference type="Proteomes" id="UP001054945">
    <property type="component" value="Unassembled WGS sequence"/>
</dbReference>
<keyword evidence="3" id="KW-0812">Transmembrane</keyword>
<evidence type="ECO:0000259" key="7">
    <source>
        <dbReference type="PROSITE" id="PS50104"/>
    </source>
</evidence>
<comment type="subcellular location">
    <subcellularLocation>
        <location evidence="1">Membrane</location>
        <topology evidence="1">Single-pass membrane protein</topology>
    </subcellularLocation>
</comment>
<dbReference type="EMBL" id="BPLR01012573">
    <property type="protein sequence ID" value="GIY54923.1"/>
    <property type="molecule type" value="Genomic_DNA"/>
</dbReference>
<dbReference type="GO" id="GO:0005886">
    <property type="term" value="C:plasma membrane"/>
    <property type="evidence" value="ECO:0007669"/>
    <property type="project" value="TreeGrafter"/>
</dbReference>
<dbReference type="InterPro" id="IPR032675">
    <property type="entry name" value="LRR_dom_sf"/>
</dbReference>
<organism evidence="8 9">
    <name type="scientific">Caerostris extrusa</name>
    <name type="common">Bark spider</name>
    <name type="synonym">Caerostris bankana</name>
    <dbReference type="NCBI Taxonomy" id="172846"/>
    <lineage>
        <taxon>Eukaryota</taxon>
        <taxon>Metazoa</taxon>
        <taxon>Ecdysozoa</taxon>
        <taxon>Arthropoda</taxon>
        <taxon>Chelicerata</taxon>
        <taxon>Arachnida</taxon>
        <taxon>Araneae</taxon>
        <taxon>Araneomorphae</taxon>
        <taxon>Entelegynae</taxon>
        <taxon>Araneoidea</taxon>
        <taxon>Araneidae</taxon>
        <taxon>Caerostris</taxon>
    </lineage>
</organism>
<evidence type="ECO:0000256" key="4">
    <source>
        <dbReference type="ARBA" id="ARBA00022729"/>
    </source>
</evidence>
<dbReference type="Gene3D" id="3.80.10.10">
    <property type="entry name" value="Ribonuclease Inhibitor"/>
    <property type="match status" value="1"/>
</dbReference>
<keyword evidence="5" id="KW-1133">Transmembrane helix</keyword>
<feature type="domain" description="TIR" evidence="7">
    <location>
        <begin position="213"/>
        <end position="328"/>
    </location>
</feature>
<evidence type="ECO:0000313" key="8">
    <source>
        <dbReference type="EMBL" id="GIY54923.1"/>
    </source>
</evidence>
<dbReference type="PRINTS" id="PR01537">
    <property type="entry name" value="INTRLKN1R1F"/>
</dbReference>
<evidence type="ECO:0000256" key="5">
    <source>
        <dbReference type="ARBA" id="ARBA00022989"/>
    </source>
</evidence>
<keyword evidence="6" id="KW-0472">Membrane</keyword>
<dbReference type="InterPro" id="IPR000157">
    <property type="entry name" value="TIR_dom"/>
</dbReference>
<keyword evidence="9" id="KW-1185">Reference proteome</keyword>
<sequence length="328" mass="38108">MLRSITIAVSHLRHFENLTLDHNIGINRIFESEIQSLNNTRLKKFSLFNSTVNNIEQGAFKHLPFLTVLDLSNNYMGNEALLNVTSGVKGLALKYFRLQALVRLNTFPSESLVPLQNTSIFRLDLSLNYFTKLTNLPYIPSLKSLWLTQCNIENIDEGAFDKLPNLEELDLDSNGLFINPLIRTSWYIRYWIFHVKAKARKTINLDNDKEQSYTYDAFVSYNSRDNYWIAQHLIPALELEDPRYKLCVHERDFILGQLITENILESIEASRNVILVLTEDFIKKLCLERNTLEMKHNRKRECLKSTRISSFINTSVIKRLDSPTKGQS</sequence>
<dbReference type="Gene3D" id="3.40.50.10140">
    <property type="entry name" value="Toll/interleukin-1 receptor homology (TIR) domain"/>
    <property type="match status" value="1"/>
</dbReference>
<dbReference type="GO" id="GO:0038023">
    <property type="term" value="F:signaling receptor activity"/>
    <property type="evidence" value="ECO:0007669"/>
    <property type="project" value="TreeGrafter"/>
</dbReference>
<dbReference type="SUPFAM" id="SSF52047">
    <property type="entry name" value="RNI-like"/>
    <property type="match status" value="1"/>
</dbReference>
<dbReference type="InterPro" id="IPR035897">
    <property type="entry name" value="Toll_tir_struct_dom_sf"/>
</dbReference>
<dbReference type="AlphaFoldDB" id="A0AAV4UAX4"/>
<dbReference type="InterPro" id="IPR001611">
    <property type="entry name" value="Leu-rich_rpt"/>
</dbReference>
<evidence type="ECO:0000256" key="1">
    <source>
        <dbReference type="ARBA" id="ARBA00004167"/>
    </source>
</evidence>
<evidence type="ECO:0000256" key="3">
    <source>
        <dbReference type="ARBA" id="ARBA00022692"/>
    </source>
</evidence>
<dbReference type="SUPFAM" id="SSF52200">
    <property type="entry name" value="Toll/Interleukin receptor TIR domain"/>
    <property type="match status" value="1"/>
</dbReference>
<dbReference type="SMART" id="SM00255">
    <property type="entry name" value="TIR"/>
    <property type="match status" value="1"/>
</dbReference>